<proteinExistence type="predicted"/>
<organism evidence="1 2">
    <name type="scientific">Agathobacter ruminis</name>
    <dbReference type="NCBI Taxonomy" id="1712665"/>
    <lineage>
        <taxon>Bacteria</taxon>
        <taxon>Bacillati</taxon>
        <taxon>Bacillota</taxon>
        <taxon>Clostridia</taxon>
        <taxon>Lachnospirales</taxon>
        <taxon>Lachnospiraceae</taxon>
        <taxon>Agathobacter</taxon>
    </lineage>
</organism>
<name>A0A2G3E449_9FIRM</name>
<evidence type="ECO:0000313" key="2">
    <source>
        <dbReference type="Proteomes" id="UP000224563"/>
    </source>
</evidence>
<dbReference type="AlphaFoldDB" id="A0A2G3E449"/>
<evidence type="ECO:0000313" key="1">
    <source>
        <dbReference type="EMBL" id="PHU38056.1"/>
    </source>
</evidence>
<comment type="caution">
    <text evidence="1">The sequence shown here is derived from an EMBL/GenBank/DDBJ whole genome shotgun (WGS) entry which is preliminary data.</text>
</comment>
<protein>
    <recommendedName>
        <fullName evidence="3">Abortive phage infection protein</fullName>
    </recommendedName>
</protein>
<gene>
    <name evidence="1" type="ORF">CSX02_05080</name>
</gene>
<dbReference type="EMBL" id="PDYG01000018">
    <property type="protein sequence ID" value="PHU38056.1"/>
    <property type="molecule type" value="Genomic_DNA"/>
</dbReference>
<accession>A0A2G3E449</accession>
<evidence type="ECO:0008006" key="3">
    <source>
        <dbReference type="Google" id="ProtNLM"/>
    </source>
</evidence>
<dbReference type="Proteomes" id="UP000224563">
    <property type="component" value="Unassembled WGS sequence"/>
</dbReference>
<keyword evidence="2" id="KW-1185">Reference proteome</keyword>
<reference evidence="1 2" key="2">
    <citation type="submission" date="2017-10" db="EMBL/GenBank/DDBJ databases">
        <authorList>
            <person name="Banno H."/>
            <person name="Chua N.-H."/>
        </authorList>
    </citation>
    <scope>NUCLEOTIDE SEQUENCE [LARGE SCALE GENOMIC DNA]</scope>
    <source>
        <strain evidence="1 2">JK623</strain>
    </source>
</reference>
<reference evidence="1 2" key="1">
    <citation type="submission" date="2017-10" db="EMBL/GenBank/DDBJ databases">
        <title>Resolving the taxonomy of Roseburia spp., Eubacterium rectale and Agathobacter spp. through phylogenomic analysis.</title>
        <authorList>
            <person name="Sheridan P.O."/>
            <person name="Walker A.W."/>
            <person name="Duncan S.H."/>
            <person name="Scott K.P."/>
            <person name="Toole P.W.O."/>
            <person name="Luis P."/>
            <person name="Flint H.J."/>
        </authorList>
    </citation>
    <scope>NUCLEOTIDE SEQUENCE [LARGE SCALE GENOMIC DNA]</scope>
    <source>
        <strain evidence="1 2">JK623</strain>
    </source>
</reference>
<sequence>MLQTLKEQINLHDGILKREHLKALGIDYRRVLDFVETKDLVRIRNGYYTDTLDRFQEESLIHALFPDAVLCMESALFVHGYIKERPFAWNLAVDKNTSKSRFVLDYPKVIPYYTEEQSLLIGQTEIQYEGIDFKIYDKERVICDCLKYEAKMDRAIYREALLSYINDENKNIANLMAYARERKVVKKVQNIIGVWL</sequence>